<protein>
    <submittedName>
        <fullName evidence="1">Uncharacterized protein</fullName>
    </submittedName>
</protein>
<proteinExistence type="predicted"/>
<keyword evidence="2" id="KW-1185">Reference proteome</keyword>
<reference evidence="1 2" key="2">
    <citation type="submission" date="2020-03" db="EMBL/GenBank/DDBJ databases">
        <authorList>
            <person name="Ichikawa N."/>
            <person name="Kimura A."/>
            <person name="Kitahashi Y."/>
            <person name="Uohara A."/>
        </authorList>
    </citation>
    <scope>NUCLEOTIDE SEQUENCE [LARGE SCALE GENOMIC DNA]</scope>
    <source>
        <strain evidence="1 2">NBRC 107702</strain>
    </source>
</reference>
<dbReference type="RefSeq" id="WP_173036843.1">
    <property type="nucleotide sequence ID" value="NZ_AP022870.1"/>
</dbReference>
<dbReference type="Proteomes" id="UP000502508">
    <property type="component" value="Chromosome"/>
</dbReference>
<dbReference type="KEGG" id="pfla:Pflav_033250"/>
<dbReference type="EMBL" id="AP022870">
    <property type="protein sequence ID" value="BCB76915.1"/>
    <property type="molecule type" value="Genomic_DNA"/>
</dbReference>
<evidence type="ECO:0000313" key="2">
    <source>
        <dbReference type="Proteomes" id="UP000502508"/>
    </source>
</evidence>
<evidence type="ECO:0000313" key="1">
    <source>
        <dbReference type="EMBL" id="BCB76915.1"/>
    </source>
</evidence>
<sequence length="121" mass="13130">MDPAPPRHRLCDDLDALRGLAVEEGLAERLDELIGDARAGDDVGAALRELLSSLGIPAVKRPRSDPFAFPPMPSQWQGERLPTAEIYTCPLGVCGYAWLRRPGASVPECALKRTPLLLEEG</sequence>
<accession>A0A6F8XSV7</accession>
<reference evidence="1 2" key="1">
    <citation type="submission" date="2020-03" db="EMBL/GenBank/DDBJ databases">
        <title>Whole genome shotgun sequence of Phytohabitans flavus NBRC 107702.</title>
        <authorList>
            <person name="Komaki H."/>
            <person name="Tamura T."/>
        </authorList>
    </citation>
    <scope>NUCLEOTIDE SEQUENCE [LARGE SCALE GENOMIC DNA]</scope>
    <source>
        <strain evidence="1 2">NBRC 107702</strain>
    </source>
</reference>
<name>A0A6F8XSV7_9ACTN</name>
<gene>
    <name evidence="1" type="ORF">Pflav_033250</name>
</gene>
<dbReference type="AlphaFoldDB" id="A0A6F8XSV7"/>
<organism evidence="1 2">
    <name type="scientific">Phytohabitans flavus</name>
    <dbReference type="NCBI Taxonomy" id="1076124"/>
    <lineage>
        <taxon>Bacteria</taxon>
        <taxon>Bacillati</taxon>
        <taxon>Actinomycetota</taxon>
        <taxon>Actinomycetes</taxon>
        <taxon>Micromonosporales</taxon>
        <taxon>Micromonosporaceae</taxon>
    </lineage>
</organism>